<dbReference type="AlphaFoldDB" id="A0A9P4ITP2"/>
<keyword evidence="2" id="KW-1133">Transmembrane helix</keyword>
<dbReference type="Proteomes" id="UP000799439">
    <property type="component" value="Unassembled WGS sequence"/>
</dbReference>
<evidence type="ECO:0000313" key="4">
    <source>
        <dbReference type="Proteomes" id="UP000799439"/>
    </source>
</evidence>
<evidence type="ECO:0000256" key="1">
    <source>
        <dbReference type="SAM" id="MobiDB-lite"/>
    </source>
</evidence>
<gene>
    <name evidence="3" type="ORF">K461DRAFT_34327</name>
</gene>
<reference evidence="3" key="1">
    <citation type="journal article" date="2020" name="Stud. Mycol.">
        <title>101 Dothideomycetes genomes: a test case for predicting lifestyles and emergence of pathogens.</title>
        <authorList>
            <person name="Haridas S."/>
            <person name="Albert R."/>
            <person name="Binder M."/>
            <person name="Bloem J."/>
            <person name="Labutti K."/>
            <person name="Salamov A."/>
            <person name="Andreopoulos B."/>
            <person name="Baker S."/>
            <person name="Barry K."/>
            <person name="Bills G."/>
            <person name="Bluhm B."/>
            <person name="Cannon C."/>
            <person name="Castanera R."/>
            <person name="Culley D."/>
            <person name="Daum C."/>
            <person name="Ezra D."/>
            <person name="Gonzalez J."/>
            <person name="Henrissat B."/>
            <person name="Kuo A."/>
            <person name="Liang C."/>
            <person name="Lipzen A."/>
            <person name="Lutzoni F."/>
            <person name="Magnuson J."/>
            <person name="Mondo S."/>
            <person name="Nolan M."/>
            <person name="Ohm R."/>
            <person name="Pangilinan J."/>
            <person name="Park H.-J."/>
            <person name="Ramirez L."/>
            <person name="Alfaro M."/>
            <person name="Sun H."/>
            <person name="Tritt A."/>
            <person name="Yoshinaga Y."/>
            <person name="Zwiers L.-H."/>
            <person name="Turgeon B."/>
            <person name="Goodwin S."/>
            <person name="Spatafora J."/>
            <person name="Crous P."/>
            <person name="Grigoriev I."/>
        </authorList>
    </citation>
    <scope>NUCLEOTIDE SEQUENCE</scope>
    <source>
        <strain evidence="3">CBS 260.36</strain>
    </source>
</reference>
<sequence length="178" mass="20188">MSAQSHDKSQATPTEAVTASPSPTFHRRKRSLDRLARIPSADLMISPTSSPNDDKDSALVYLITAPLRFVAFLLSLTWTDWRARRRAAAARPQETWKGVAAEWWDPVPAYRQCPEGRWQERDHHPHTAVRKKLRRVVGLEVNDAVEQWGRIEIGLVLVMVVVLWGMSWGLKMAWGLVG</sequence>
<evidence type="ECO:0000256" key="2">
    <source>
        <dbReference type="SAM" id="Phobius"/>
    </source>
</evidence>
<dbReference type="OrthoDB" id="10569317at2759"/>
<keyword evidence="4" id="KW-1185">Reference proteome</keyword>
<name>A0A9P4ITP2_9PEZI</name>
<feature type="region of interest" description="Disordered" evidence="1">
    <location>
        <begin position="1"/>
        <end position="31"/>
    </location>
</feature>
<keyword evidence="2" id="KW-0472">Membrane</keyword>
<protein>
    <submittedName>
        <fullName evidence="3">Uncharacterized protein</fullName>
    </submittedName>
</protein>
<dbReference type="EMBL" id="ML996090">
    <property type="protein sequence ID" value="KAF2149813.1"/>
    <property type="molecule type" value="Genomic_DNA"/>
</dbReference>
<feature type="transmembrane region" description="Helical" evidence="2">
    <location>
        <begin position="58"/>
        <end position="78"/>
    </location>
</feature>
<comment type="caution">
    <text evidence="3">The sequence shown here is derived from an EMBL/GenBank/DDBJ whole genome shotgun (WGS) entry which is preliminary data.</text>
</comment>
<feature type="compositionally biased region" description="Polar residues" evidence="1">
    <location>
        <begin position="10"/>
        <end position="23"/>
    </location>
</feature>
<organism evidence="3 4">
    <name type="scientific">Myriangium duriaei CBS 260.36</name>
    <dbReference type="NCBI Taxonomy" id="1168546"/>
    <lineage>
        <taxon>Eukaryota</taxon>
        <taxon>Fungi</taxon>
        <taxon>Dikarya</taxon>
        <taxon>Ascomycota</taxon>
        <taxon>Pezizomycotina</taxon>
        <taxon>Dothideomycetes</taxon>
        <taxon>Dothideomycetidae</taxon>
        <taxon>Myriangiales</taxon>
        <taxon>Myriangiaceae</taxon>
        <taxon>Myriangium</taxon>
    </lineage>
</organism>
<accession>A0A9P4ITP2</accession>
<feature type="transmembrane region" description="Helical" evidence="2">
    <location>
        <begin position="155"/>
        <end position="177"/>
    </location>
</feature>
<keyword evidence="2" id="KW-0812">Transmembrane</keyword>
<evidence type="ECO:0000313" key="3">
    <source>
        <dbReference type="EMBL" id="KAF2149813.1"/>
    </source>
</evidence>
<proteinExistence type="predicted"/>